<comment type="caution">
    <text evidence="1">The sequence shown here is derived from an EMBL/GenBank/DDBJ whole genome shotgun (WGS) entry which is preliminary data.</text>
</comment>
<evidence type="ECO:0000313" key="2">
    <source>
        <dbReference type="Proteomes" id="UP000494165"/>
    </source>
</evidence>
<sequence length="199" mass="23059">MHSLPRVIEGAAFGFSIRWFSDLCRASNYTASQGNKFTPPDYPLPRRTENLPLVSHVKARSPTRSLLYSPSLHKQLKYGHFEQLKVQSDARSRLSMLEKRRDDPKEIFDTLINVCPGLKGMNPLPSRGNAITNAADYIKYWSKYFDLSEEGLKDFQENSKNMNDFCEDMENVKMTEPCRQMKEIEKKHTQFAMFTQEHG</sequence>
<dbReference type="AlphaFoldDB" id="A0A8S1DQ81"/>
<reference evidence="1 2" key="1">
    <citation type="submission" date="2020-04" db="EMBL/GenBank/DDBJ databases">
        <authorList>
            <person name="Alioto T."/>
            <person name="Alioto T."/>
            <person name="Gomez Garrido J."/>
        </authorList>
    </citation>
    <scope>NUCLEOTIDE SEQUENCE [LARGE SCALE GENOMIC DNA]</scope>
</reference>
<dbReference type="Proteomes" id="UP000494165">
    <property type="component" value="Unassembled WGS sequence"/>
</dbReference>
<evidence type="ECO:0000313" key="1">
    <source>
        <dbReference type="EMBL" id="CAB3382169.1"/>
    </source>
</evidence>
<proteinExistence type="predicted"/>
<keyword evidence="2" id="KW-1185">Reference proteome</keyword>
<dbReference type="EMBL" id="CADEPI010000259">
    <property type="protein sequence ID" value="CAB3382169.1"/>
    <property type="molecule type" value="Genomic_DNA"/>
</dbReference>
<accession>A0A8S1DQ81</accession>
<gene>
    <name evidence="1" type="ORF">CLODIP_2_CD12743</name>
</gene>
<protein>
    <submittedName>
        <fullName evidence="1">Uncharacterized protein</fullName>
    </submittedName>
</protein>
<organism evidence="1 2">
    <name type="scientific">Cloeon dipterum</name>
    <dbReference type="NCBI Taxonomy" id="197152"/>
    <lineage>
        <taxon>Eukaryota</taxon>
        <taxon>Metazoa</taxon>
        <taxon>Ecdysozoa</taxon>
        <taxon>Arthropoda</taxon>
        <taxon>Hexapoda</taxon>
        <taxon>Insecta</taxon>
        <taxon>Pterygota</taxon>
        <taxon>Palaeoptera</taxon>
        <taxon>Ephemeroptera</taxon>
        <taxon>Pisciforma</taxon>
        <taxon>Baetidae</taxon>
        <taxon>Cloeon</taxon>
    </lineage>
</organism>
<name>A0A8S1DQ81_9INSE</name>